<dbReference type="EMBL" id="JAOYFB010000040">
    <property type="protein sequence ID" value="KAK4037736.1"/>
    <property type="molecule type" value="Genomic_DNA"/>
</dbReference>
<gene>
    <name evidence="2" type="ORF">OUZ56_029765</name>
</gene>
<accession>A0ABR0B7S4</accession>
<comment type="caution">
    <text evidence="2">The sequence shown here is derived from an EMBL/GenBank/DDBJ whole genome shotgun (WGS) entry which is preliminary data.</text>
</comment>
<keyword evidence="1" id="KW-1133">Transmembrane helix</keyword>
<organism evidence="2 3">
    <name type="scientific">Daphnia magna</name>
    <dbReference type="NCBI Taxonomy" id="35525"/>
    <lineage>
        <taxon>Eukaryota</taxon>
        <taxon>Metazoa</taxon>
        <taxon>Ecdysozoa</taxon>
        <taxon>Arthropoda</taxon>
        <taxon>Crustacea</taxon>
        <taxon>Branchiopoda</taxon>
        <taxon>Diplostraca</taxon>
        <taxon>Cladocera</taxon>
        <taxon>Anomopoda</taxon>
        <taxon>Daphniidae</taxon>
        <taxon>Daphnia</taxon>
    </lineage>
</organism>
<evidence type="ECO:0000313" key="3">
    <source>
        <dbReference type="Proteomes" id="UP001234178"/>
    </source>
</evidence>
<sequence length="98" mass="11271">MGEHLRIIEEEEKARRSSNRHGVVRYPIEIIAVVAVLFSSLALLLFLLRHKHQASLSGLTERVIELEIRLATHELEVEEHSIVSLSYYPDMFSPSFLC</sequence>
<keyword evidence="3" id="KW-1185">Reference proteome</keyword>
<protein>
    <submittedName>
        <fullName evidence="2">Uncharacterized protein</fullName>
    </submittedName>
</protein>
<evidence type="ECO:0000313" key="2">
    <source>
        <dbReference type="EMBL" id="KAK4037736.1"/>
    </source>
</evidence>
<proteinExistence type="predicted"/>
<evidence type="ECO:0000256" key="1">
    <source>
        <dbReference type="SAM" id="Phobius"/>
    </source>
</evidence>
<reference evidence="2 3" key="1">
    <citation type="journal article" date="2023" name="Nucleic Acids Res.">
        <title>The hologenome of Daphnia magna reveals possible DNA methylation and microbiome-mediated evolution of the host genome.</title>
        <authorList>
            <person name="Chaturvedi A."/>
            <person name="Li X."/>
            <person name="Dhandapani V."/>
            <person name="Marshall H."/>
            <person name="Kissane S."/>
            <person name="Cuenca-Cambronero M."/>
            <person name="Asole G."/>
            <person name="Calvet F."/>
            <person name="Ruiz-Romero M."/>
            <person name="Marangio P."/>
            <person name="Guigo R."/>
            <person name="Rago D."/>
            <person name="Mirbahai L."/>
            <person name="Eastwood N."/>
            <person name="Colbourne J.K."/>
            <person name="Zhou J."/>
            <person name="Mallon E."/>
            <person name="Orsini L."/>
        </authorList>
    </citation>
    <scope>NUCLEOTIDE SEQUENCE [LARGE SCALE GENOMIC DNA]</scope>
    <source>
        <strain evidence="2">LRV0_1</strain>
    </source>
</reference>
<keyword evidence="1" id="KW-0472">Membrane</keyword>
<keyword evidence="1" id="KW-0812">Transmembrane</keyword>
<name>A0ABR0B7S4_9CRUS</name>
<dbReference type="Proteomes" id="UP001234178">
    <property type="component" value="Unassembled WGS sequence"/>
</dbReference>
<feature type="transmembrane region" description="Helical" evidence="1">
    <location>
        <begin position="26"/>
        <end position="48"/>
    </location>
</feature>